<dbReference type="EnsemblMetazoa" id="G8955.1">
    <property type="protein sequence ID" value="G8955.1:cds"/>
    <property type="gene ID" value="G8955"/>
</dbReference>
<reference evidence="2" key="1">
    <citation type="submission" date="2022-08" db="UniProtKB">
        <authorList>
            <consortium name="EnsemblMetazoa"/>
        </authorList>
    </citation>
    <scope>IDENTIFICATION</scope>
    <source>
        <strain evidence="2">05x7-T-G4-1.051#20</strain>
    </source>
</reference>
<feature type="region of interest" description="Disordered" evidence="1">
    <location>
        <begin position="1"/>
        <end position="30"/>
    </location>
</feature>
<organism evidence="2 3">
    <name type="scientific">Magallana gigas</name>
    <name type="common">Pacific oyster</name>
    <name type="synonym">Crassostrea gigas</name>
    <dbReference type="NCBI Taxonomy" id="29159"/>
    <lineage>
        <taxon>Eukaryota</taxon>
        <taxon>Metazoa</taxon>
        <taxon>Spiralia</taxon>
        <taxon>Lophotrochozoa</taxon>
        <taxon>Mollusca</taxon>
        <taxon>Bivalvia</taxon>
        <taxon>Autobranchia</taxon>
        <taxon>Pteriomorphia</taxon>
        <taxon>Ostreida</taxon>
        <taxon>Ostreoidea</taxon>
        <taxon>Ostreidae</taxon>
        <taxon>Magallana</taxon>
    </lineage>
</organism>
<dbReference type="AlphaFoldDB" id="A0A8W8P160"/>
<keyword evidence="3" id="KW-1185">Reference proteome</keyword>
<dbReference type="Proteomes" id="UP000005408">
    <property type="component" value="Unassembled WGS sequence"/>
</dbReference>
<name>A0A8W8P160_MAGGI</name>
<accession>A0A8W8P160</accession>
<evidence type="ECO:0000256" key="1">
    <source>
        <dbReference type="SAM" id="MobiDB-lite"/>
    </source>
</evidence>
<protein>
    <submittedName>
        <fullName evidence="2">Uncharacterized protein</fullName>
    </submittedName>
</protein>
<evidence type="ECO:0000313" key="3">
    <source>
        <dbReference type="Proteomes" id="UP000005408"/>
    </source>
</evidence>
<evidence type="ECO:0000313" key="2">
    <source>
        <dbReference type="EnsemblMetazoa" id="G8955.1:cds"/>
    </source>
</evidence>
<feature type="compositionally biased region" description="Polar residues" evidence="1">
    <location>
        <begin position="74"/>
        <end position="91"/>
    </location>
</feature>
<sequence>MASRPKRTRKSTDSQPEEMPAVSKTDTVERTTPSLTRQIIAAIIPTIEQTCREIIARQKELPSAATRSGPVATVTASSIPEDTTAEGSNDDLQPAQSLLQDITGLGIQKQVARYGQRTYTSFSFPRASITFWKEPKVFISIFSNHPKYDEATFCHFVCRIVS</sequence>
<proteinExistence type="predicted"/>
<feature type="region of interest" description="Disordered" evidence="1">
    <location>
        <begin position="62"/>
        <end position="91"/>
    </location>
</feature>